<accession>F4S196</accession>
<protein>
    <submittedName>
        <fullName evidence="2">Uncharacterized protein</fullName>
    </submittedName>
</protein>
<proteinExistence type="predicted"/>
<dbReference type="AlphaFoldDB" id="F4S196"/>
<sequence length="318" mass="34178">MALQMKKNNNRTPSHPIRVGFMGEAGAQALAKMNGSKGFISHHASIATSGMNGGAPFENPIQITSYGSQADTLAAKNVYSMNCKLIGTNNSTNDQLHFENANRINLGSVDKFGEFFVGELINKITISALGYVVGRDLITDPVFKGKSTVVVTLKSTDYDPLTKANVSWHTKHYIPPVRNMEKAQNLCQLGREVLLTGQIKDYDSNLFMWESEQVHAISICHGEITIQSTPSSRSGGGPSGGRIPLSLNRNPGSNVASTSSQQIESTAPQSIATDNSDPLYESLFGGNEAEVSGDESGSEVDSPLAEVTNSAGKRRRRN</sequence>
<dbReference type="InParanoid" id="F4S196"/>
<dbReference type="OrthoDB" id="2506684at2759"/>
<organism evidence="3">
    <name type="scientific">Melampsora larici-populina (strain 98AG31 / pathotype 3-4-7)</name>
    <name type="common">Poplar leaf rust fungus</name>
    <dbReference type="NCBI Taxonomy" id="747676"/>
    <lineage>
        <taxon>Eukaryota</taxon>
        <taxon>Fungi</taxon>
        <taxon>Dikarya</taxon>
        <taxon>Basidiomycota</taxon>
        <taxon>Pucciniomycotina</taxon>
        <taxon>Pucciniomycetes</taxon>
        <taxon>Pucciniales</taxon>
        <taxon>Melampsoraceae</taxon>
        <taxon>Melampsora</taxon>
    </lineage>
</organism>
<dbReference type="HOGENOM" id="CLU_076149_0_0_1"/>
<dbReference type="KEGG" id="mlr:MELLADRAFT_92026"/>
<dbReference type="GeneID" id="18936099"/>
<reference evidence="3" key="1">
    <citation type="journal article" date="2011" name="Proc. Natl. Acad. Sci. U.S.A.">
        <title>Obligate biotrophy features unraveled by the genomic analysis of rust fungi.</title>
        <authorList>
            <person name="Duplessis S."/>
            <person name="Cuomo C.A."/>
            <person name="Lin Y.-C."/>
            <person name="Aerts A."/>
            <person name="Tisserant E."/>
            <person name="Veneault-Fourrey C."/>
            <person name="Joly D.L."/>
            <person name="Hacquard S."/>
            <person name="Amselem J."/>
            <person name="Cantarel B.L."/>
            <person name="Chiu R."/>
            <person name="Coutinho P.M."/>
            <person name="Feau N."/>
            <person name="Field M."/>
            <person name="Frey P."/>
            <person name="Gelhaye E."/>
            <person name="Goldberg J."/>
            <person name="Grabherr M.G."/>
            <person name="Kodira C.D."/>
            <person name="Kohler A."/>
            <person name="Kuees U."/>
            <person name="Lindquist E.A."/>
            <person name="Lucas S.M."/>
            <person name="Mago R."/>
            <person name="Mauceli E."/>
            <person name="Morin E."/>
            <person name="Murat C."/>
            <person name="Pangilinan J.L."/>
            <person name="Park R."/>
            <person name="Pearson M."/>
            <person name="Quesneville H."/>
            <person name="Rouhier N."/>
            <person name="Sakthikumar S."/>
            <person name="Salamov A.A."/>
            <person name="Schmutz J."/>
            <person name="Selles B."/>
            <person name="Shapiro H."/>
            <person name="Tanguay P."/>
            <person name="Tuskan G.A."/>
            <person name="Henrissat B."/>
            <person name="Van de Peer Y."/>
            <person name="Rouze P."/>
            <person name="Ellis J.G."/>
            <person name="Dodds P.N."/>
            <person name="Schein J.E."/>
            <person name="Zhong S."/>
            <person name="Hamelin R.C."/>
            <person name="Grigoriev I.V."/>
            <person name="Szabo L.J."/>
            <person name="Martin F."/>
        </authorList>
    </citation>
    <scope>NUCLEOTIDE SEQUENCE [LARGE SCALE GENOMIC DNA]</scope>
    <source>
        <strain evidence="3">98AG31 / pathotype 3-4-7</strain>
    </source>
</reference>
<dbReference type="RefSeq" id="XP_007415117.1">
    <property type="nucleotide sequence ID" value="XM_007415055.1"/>
</dbReference>
<keyword evidence="3" id="KW-1185">Reference proteome</keyword>
<dbReference type="Proteomes" id="UP000001072">
    <property type="component" value="Unassembled WGS sequence"/>
</dbReference>
<dbReference type="EMBL" id="GL883137">
    <property type="protein sequence ID" value="EGG01526.1"/>
    <property type="molecule type" value="Genomic_DNA"/>
</dbReference>
<name>F4S196_MELLP</name>
<evidence type="ECO:0000313" key="3">
    <source>
        <dbReference type="Proteomes" id="UP000001072"/>
    </source>
</evidence>
<feature type="region of interest" description="Disordered" evidence="1">
    <location>
        <begin position="227"/>
        <end position="318"/>
    </location>
</feature>
<gene>
    <name evidence="2" type="ORF">MELLADRAFT_92026</name>
</gene>
<dbReference type="VEuPathDB" id="FungiDB:MELLADRAFT_92026"/>
<evidence type="ECO:0000313" key="2">
    <source>
        <dbReference type="EMBL" id="EGG01526.1"/>
    </source>
</evidence>
<feature type="compositionally biased region" description="Polar residues" evidence="1">
    <location>
        <begin position="247"/>
        <end position="276"/>
    </location>
</feature>
<evidence type="ECO:0000256" key="1">
    <source>
        <dbReference type="SAM" id="MobiDB-lite"/>
    </source>
</evidence>